<comment type="caution">
    <text evidence="1">The sequence shown here is derived from an EMBL/GenBank/DDBJ whole genome shotgun (WGS) entry which is preliminary data.</text>
</comment>
<evidence type="ECO:0000313" key="2">
    <source>
        <dbReference type="Proteomes" id="UP000621560"/>
    </source>
</evidence>
<organism evidence="1 2">
    <name type="scientific">Paenibacillus sabuli</name>
    <dbReference type="NCBI Taxonomy" id="2772509"/>
    <lineage>
        <taxon>Bacteria</taxon>
        <taxon>Bacillati</taxon>
        <taxon>Bacillota</taxon>
        <taxon>Bacilli</taxon>
        <taxon>Bacillales</taxon>
        <taxon>Paenibacillaceae</taxon>
        <taxon>Paenibacillus</taxon>
    </lineage>
</organism>
<dbReference type="RefSeq" id="WP_190921757.1">
    <property type="nucleotide sequence ID" value="NZ_JACXIZ010000088.1"/>
</dbReference>
<feature type="non-terminal residue" evidence="1">
    <location>
        <position position="258"/>
    </location>
</feature>
<dbReference type="AlphaFoldDB" id="A0A927BYF1"/>
<accession>A0A927BYF1</accession>
<dbReference type="Proteomes" id="UP000621560">
    <property type="component" value="Unassembled WGS sequence"/>
</dbReference>
<evidence type="ECO:0000313" key="1">
    <source>
        <dbReference type="EMBL" id="MBD2848662.1"/>
    </source>
</evidence>
<name>A0A927BYF1_9BACL</name>
<protein>
    <submittedName>
        <fullName evidence="1">Uncharacterized protein</fullName>
    </submittedName>
</protein>
<proteinExistence type="predicted"/>
<sequence length="258" mass="27768">MRTLQFELKDHLNHPKYEWPKSPVRYPLAFERGEARTDSLRLLGPAGEPVPMQLLAPEEEGEWLRSATLCFMTDLPRGADYTYTLQYGEEAAPSGVEAASTADRPARLIAPDEAKGMPVGPGSGPDKMRAEGALAAEDATGSNGPLIWQLAGERAAQETAAGGPLPVLRLGTHRDGLLATAYVHGPAALRELRRLAPERGPVCWEEGVRLTYTDGSRYELRLRTADGLEHFELLERMDGFAARPAAGAPDAAAASTAA</sequence>
<gene>
    <name evidence="1" type="ORF">IDH44_26120</name>
</gene>
<dbReference type="EMBL" id="JACXIZ010000088">
    <property type="protein sequence ID" value="MBD2848662.1"/>
    <property type="molecule type" value="Genomic_DNA"/>
</dbReference>
<reference evidence="1" key="1">
    <citation type="submission" date="2020-09" db="EMBL/GenBank/DDBJ databases">
        <title>A novel bacterium of genus Paenibacillus, isolated from South China Sea.</title>
        <authorList>
            <person name="Huang H."/>
            <person name="Mo K."/>
            <person name="Hu Y."/>
        </authorList>
    </citation>
    <scope>NUCLEOTIDE SEQUENCE</scope>
    <source>
        <strain evidence="1">IB182496</strain>
    </source>
</reference>
<keyword evidence="2" id="KW-1185">Reference proteome</keyword>